<dbReference type="EMBL" id="JAHYIQ010000014">
    <property type="protein sequence ID" value="KAK1126404.1"/>
    <property type="molecule type" value="Genomic_DNA"/>
</dbReference>
<feature type="region of interest" description="Disordered" evidence="1">
    <location>
        <begin position="1"/>
        <end position="41"/>
    </location>
</feature>
<evidence type="ECO:0000313" key="2">
    <source>
        <dbReference type="EMBL" id="KAK1126404.1"/>
    </source>
</evidence>
<gene>
    <name evidence="2" type="ORF">K0M31_005042</name>
</gene>
<reference evidence="2" key="1">
    <citation type="submission" date="2021-10" db="EMBL/GenBank/DDBJ databases">
        <title>Melipona bicolor Genome sequencing and assembly.</title>
        <authorList>
            <person name="Araujo N.S."/>
            <person name="Arias M.C."/>
        </authorList>
    </citation>
    <scope>NUCLEOTIDE SEQUENCE</scope>
    <source>
        <strain evidence="2">USP_2M_L1-L4_2017</strain>
        <tissue evidence="2">Whole body</tissue>
    </source>
</reference>
<dbReference type="Proteomes" id="UP001177670">
    <property type="component" value="Unassembled WGS sequence"/>
</dbReference>
<keyword evidence="3" id="KW-1185">Reference proteome</keyword>
<comment type="caution">
    <text evidence="2">The sequence shown here is derived from an EMBL/GenBank/DDBJ whole genome shotgun (WGS) entry which is preliminary data.</text>
</comment>
<dbReference type="AlphaFoldDB" id="A0AA40FWM0"/>
<evidence type="ECO:0000313" key="3">
    <source>
        <dbReference type="Proteomes" id="UP001177670"/>
    </source>
</evidence>
<accession>A0AA40FWM0</accession>
<proteinExistence type="predicted"/>
<organism evidence="2 3">
    <name type="scientific">Melipona bicolor</name>
    <dbReference type="NCBI Taxonomy" id="60889"/>
    <lineage>
        <taxon>Eukaryota</taxon>
        <taxon>Metazoa</taxon>
        <taxon>Ecdysozoa</taxon>
        <taxon>Arthropoda</taxon>
        <taxon>Hexapoda</taxon>
        <taxon>Insecta</taxon>
        <taxon>Pterygota</taxon>
        <taxon>Neoptera</taxon>
        <taxon>Endopterygota</taxon>
        <taxon>Hymenoptera</taxon>
        <taxon>Apocrita</taxon>
        <taxon>Aculeata</taxon>
        <taxon>Apoidea</taxon>
        <taxon>Anthophila</taxon>
        <taxon>Apidae</taxon>
        <taxon>Melipona</taxon>
    </lineage>
</organism>
<evidence type="ECO:0000256" key="1">
    <source>
        <dbReference type="SAM" id="MobiDB-lite"/>
    </source>
</evidence>
<protein>
    <submittedName>
        <fullName evidence="2">Uncharacterized protein</fullName>
    </submittedName>
</protein>
<feature type="compositionally biased region" description="Basic and acidic residues" evidence="1">
    <location>
        <begin position="15"/>
        <end position="41"/>
    </location>
</feature>
<sequence length="132" mass="15319">MDREKRATCRSGYSRLDEQKHRPIPREMNERKKEKERDRERRWTGMAKALLRGRIHRENGSSPSVAIVASRVEKVPRYSRVPLNQIEIFNALPGHPNGVVAPMEFHGAPTLSMRKFWLNVMIHLVSTGKSVY</sequence>
<name>A0AA40FWM0_9HYME</name>